<dbReference type="AlphaFoldDB" id="A0A8S9Q901"/>
<sequence length="173" mass="19811">MGALTHLEKSIGNLLTRIFKHHNIDLSKTHCVDTFDRFDVQFLQNTRTLYPGKIYRFTISDRTILHCQLPQSAITSLTSVENMQFMPPAKRQREEDTIHGISVDHTPDPSMEYLLPAYTGQYDSRAPPFDGTQQHQFTWTADTRFKLTTIMQTLWGALAKTRCPPPPSCCRAP</sequence>
<gene>
    <name evidence="2" type="ORF">F2Q69_00023403</name>
</gene>
<organism evidence="2 3">
    <name type="scientific">Brassica cretica</name>
    <name type="common">Mustard</name>
    <dbReference type="NCBI Taxonomy" id="69181"/>
    <lineage>
        <taxon>Eukaryota</taxon>
        <taxon>Viridiplantae</taxon>
        <taxon>Streptophyta</taxon>
        <taxon>Embryophyta</taxon>
        <taxon>Tracheophyta</taxon>
        <taxon>Spermatophyta</taxon>
        <taxon>Magnoliopsida</taxon>
        <taxon>eudicotyledons</taxon>
        <taxon>Gunneridae</taxon>
        <taxon>Pentapetalae</taxon>
        <taxon>rosids</taxon>
        <taxon>malvids</taxon>
        <taxon>Brassicales</taxon>
        <taxon>Brassicaceae</taxon>
        <taxon>Brassiceae</taxon>
        <taxon>Brassica</taxon>
    </lineage>
</organism>
<proteinExistence type="predicted"/>
<reference evidence="2" key="1">
    <citation type="submission" date="2019-12" db="EMBL/GenBank/DDBJ databases">
        <title>Genome sequencing and annotation of Brassica cretica.</title>
        <authorList>
            <person name="Studholme D.J."/>
            <person name="Sarris P."/>
        </authorList>
    </citation>
    <scope>NUCLEOTIDE SEQUENCE</scope>
    <source>
        <strain evidence="2">PFS-109/04</strain>
        <tissue evidence="2">Leaf</tissue>
    </source>
</reference>
<dbReference type="Pfam" id="PF03078">
    <property type="entry name" value="ATHILA"/>
    <property type="match status" value="1"/>
</dbReference>
<dbReference type="InterPro" id="IPR004312">
    <property type="entry name" value="ATHILA_Orf1_C"/>
</dbReference>
<dbReference type="Proteomes" id="UP000712600">
    <property type="component" value="Unassembled WGS sequence"/>
</dbReference>
<feature type="domain" description="Arabidopsis retrotransposon Orf1 C-terminal" evidence="1">
    <location>
        <begin position="11"/>
        <end position="96"/>
    </location>
</feature>
<accession>A0A8S9Q901</accession>
<comment type="caution">
    <text evidence="2">The sequence shown here is derived from an EMBL/GenBank/DDBJ whole genome shotgun (WGS) entry which is preliminary data.</text>
</comment>
<protein>
    <recommendedName>
        <fullName evidence="1">Arabidopsis retrotransposon Orf1 C-terminal domain-containing protein</fullName>
    </recommendedName>
</protein>
<evidence type="ECO:0000313" key="3">
    <source>
        <dbReference type="Proteomes" id="UP000712600"/>
    </source>
</evidence>
<name>A0A8S9Q901_BRACR</name>
<evidence type="ECO:0000259" key="1">
    <source>
        <dbReference type="Pfam" id="PF03078"/>
    </source>
</evidence>
<evidence type="ECO:0000313" key="2">
    <source>
        <dbReference type="EMBL" id="KAF3538266.1"/>
    </source>
</evidence>
<dbReference type="EMBL" id="QGKX02001290">
    <property type="protein sequence ID" value="KAF3538266.1"/>
    <property type="molecule type" value="Genomic_DNA"/>
</dbReference>